<dbReference type="Gene3D" id="1.10.287.130">
    <property type="match status" value="1"/>
</dbReference>
<dbReference type="RefSeq" id="WP_188631784.1">
    <property type="nucleotide sequence ID" value="NZ_BMNQ01000006.1"/>
</dbReference>
<keyword evidence="9 16" id="KW-0418">Kinase</keyword>
<dbReference type="EMBL" id="BMNQ01000006">
    <property type="protein sequence ID" value="GGJ87906.1"/>
    <property type="molecule type" value="Genomic_DNA"/>
</dbReference>
<dbReference type="CDD" id="cd00082">
    <property type="entry name" value="HisKA"/>
    <property type="match status" value="1"/>
</dbReference>
<dbReference type="SMART" id="SM00387">
    <property type="entry name" value="HATPase_c"/>
    <property type="match status" value="1"/>
</dbReference>
<comment type="subcellular location">
    <subcellularLocation>
        <location evidence="2">Cell membrane</location>
        <topology evidence="2">Multi-pass membrane protein</topology>
    </subcellularLocation>
</comment>
<evidence type="ECO:0000256" key="8">
    <source>
        <dbReference type="ARBA" id="ARBA00022741"/>
    </source>
</evidence>
<keyword evidence="4" id="KW-1003">Cell membrane</keyword>
<evidence type="ECO:0000256" key="7">
    <source>
        <dbReference type="ARBA" id="ARBA00022692"/>
    </source>
</evidence>
<dbReference type="GO" id="GO:0004721">
    <property type="term" value="F:phosphoprotein phosphatase activity"/>
    <property type="evidence" value="ECO:0007669"/>
    <property type="project" value="TreeGrafter"/>
</dbReference>
<feature type="transmembrane region" description="Helical" evidence="14">
    <location>
        <begin position="37"/>
        <end position="57"/>
    </location>
</feature>
<dbReference type="SUPFAM" id="SSF47384">
    <property type="entry name" value="Homodimeric domain of signal transducing histidine kinase"/>
    <property type="match status" value="1"/>
</dbReference>
<feature type="transmembrane region" description="Helical" evidence="14">
    <location>
        <begin position="12"/>
        <end position="31"/>
    </location>
</feature>
<evidence type="ECO:0000256" key="13">
    <source>
        <dbReference type="ARBA" id="ARBA00023136"/>
    </source>
</evidence>
<evidence type="ECO:0000256" key="14">
    <source>
        <dbReference type="SAM" id="Phobius"/>
    </source>
</evidence>
<reference evidence="16" key="1">
    <citation type="journal article" date="2014" name="Int. J. Syst. Evol. Microbiol.">
        <title>Complete genome sequence of Corynebacterium casei LMG S-19264T (=DSM 44701T), isolated from a smear-ripened cheese.</title>
        <authorList>
            <consortium name="US DOE Joint Genome Institute (JGI-PGF)"/>
            <person name="Walter F."/>
            <person name="Albersmeier A."/>
            <person name="Kalinowski J."/>
            <person name="Ruckert C."/>
        </authorList>
    </citation>
    <scope>NUCLEOTIDE SEQUENCE</scope>
    <source>
        <strain evidence="16">JCM 12580</strain>
    </source>
</reference>
<comment type="caution">
    <text evidence="16">The sequence shown here is derived from an EMBL/GenBank/DDBJ whole genome shotgun (WGS) entry which is preliminary data.</text>
</comment>
<evidence type="ECO:0000256" key="12">
    <source>
        <dbReference type="ARBA" id="ARBA00023012"/>
    </source>
</evidence>
<evidence type="ECO:0000256" key="10">
    <source>
        <dbReference type="ARBA" id="ARBA00022840"/>
    </source>
</evidence>
<dbReference type="AlphaFoldDB" id="A0A917PR34"/>
<dbReference type="SMART" id="SM00388">
    <property type="entry name" value="HisKA"/>
    <property type="match status" value="1"/>
</dbReference>
<dbReference type="GO" id="GO:0016036">
    <property type="term" value="P:cellular response to phosphate starvation"/>
    <property type="evidence" value="ECO:0007669"/>
    <property type="project" value="TreeGrafter"/>
</dbReference>
<dbReference type="GO" id="GO:0005524">
    <property type="term" value="F:ATP binding"/>
    <property type="evidence" value="ECO:0007669"/>
    <property type="project" value="UniProtKB-KW"/>
</dbReference>
<keyword evidence="8" id="KW-0547">Nucleotide-binding</keyword>
<gene>
    <name evidence="16" type="ORF">GCM10007063_07960</name>
</gene>
<keyword evidence="6" id="KW-0808">Transferase</keyword>
<dbReference type="InterPro" id="IPR003661">
    <property type="entry name" value="HisK_dim/P_dom"/>
</dbReference>
<reference evidence="16" key="2">
    <citation type="submission" date="2020-09" db="EMBL/GenBank/DDBJ databases">
        <authorList>
            <person name="Sun Q."/>
            <person name="Ohkuma M."/>
        </authorList>
    </citation>
    <scope>NUCLEOTIDE SEQUENCE</scope>
    <source>
        <strain evidence="16">JCM 12580</strain>
    </source>
</reference>
<evidence type="ECO:0000256" key="2">
    <source>
        <dbReference type="ARBA" id="ARBA00004651"/>
    </source>
</evidence>
<evidence type="ECO:0000256" key="5">
    <source>
        <dbReference type="ARBA" id="ARBA00022553"/>
    </source>
</evidence>
<evidence type="ECO:0000256" key="1">
    <source>
        <dbReference type="ARBA" id="ARBA00000085"/>
    </source>
</evidence>
<organism evidence="16 17">
    <name type="scientific">Lentibacillus kapialis</name>
    <dbReference type="NCBI Taxonomy" id="340214"/>
    <lineage>
        <taxon>Bacteria</taxon>
        <taxon>Bacillati</taxon>
        <taxon>Bacillota</taxon>
        <taxon>Bacilli</taxon>
        <taxon>Bacillales</taxon>
        <taxon>Bacillaceae</taxon>
        <taxon>Lentibacillus</taxon>
    </lineage>
</organism>
<protein>
    <recommendedName>
        <fullName evidence="3">histidine kinase</fullName>
        <ecNumber evidence="3">2.7.13.3</ecNumber>
    </recommendedName>
</protein>
<dbReference type="PANTHER" id="PTHR45453">
    <property type="entry name" value="PHOSPHATE REGULON SENSOR PROTEIN PHOR"/>
    <property type="match status" value="1"/>
</dbReference>
<dbReference type="PROSITE" id="PS50109">
    <property type="entry name" value="HIS_KIN"/>
    <property type="match status" value="1"/>
</dbReference>
<dbReference type="GO" id="GO:0005886">
    <property type="term" value="C:plasma membrane"/>
    <property type="evidence" value="ECO:0007669"/>
    <property type="project" value="UniProtKB-SubCell"/>
</dbReference>
<dbReference type="InterPro" id="IPR003594">
    <property type="entry name" value="HATPase_dom"/>
</dbReference>
<dbReference type="InterPro" id="IPR050351">
    <property type="entry name" value="BphY/WalK/GraS-like"/>
</dbReference>
<keyword evidence="7 14" id="KW-0812">Transmembrane</keyword>
<dbReference type="PANTHER" id="PTHR45453:SF2">
    <property type="entry name" value="HISTIDINE KINASE"/>
    <property type="match status" value="1"/>
</dbReference>
<accession>A0A917PR34</accession>
<keyword evidence="10" id="KW-0067">ATP-binding</keyword>
<keyword evidence="5" id="KW-0597">Phosphoprotein</keyword>
<dbReference type="PRINTS" id="PR00344">
    <property type="entry name" value="BCTRLSENSOR"/>
</dbReference>
<keyword evidence="17" id="KW-1185">Reference proteome</keyword>
<dbReference type="InterPro" id="IPR004358">
    <property type="entry name" value="Sig_transdc_His_kin-like_C"/>
</dbReference>
<keyword evidence="13 14" id="KW-0472">Membrane</keyword>
<dbReference type="InterPro" id="IPR005467">
    <property type="entry name" value="His_kinase_dom"/>
</dbReference>
<feature type="domain" description="Histidine kinase" evidence="15">
    <location>
        <begin position="120"/>
        <end position="328"/>
    </location>
</feature>
<keyword evidence="12" id="KW-0902">Two-component regulatory system</keyword>
<evidence type="ECO:0000256" key="11">
    <source>
        <dbReference type="ARBA" id="ARBA00022989"/>
    </source>
</evidence>
<dbReference type="Gene3D" id="3.30.565.10">
    <property type="entry name" value="Histidine kinase-like ATPase, C-terminal domain"/>
    <property type="match status" value="1"/>
</dbReference>
<dbReference type="InterPro" id="IPR036097">
    <property type="entry name" value="HisK_dim/P_sf"/>
</dbReference>
<evidence type="ECO:0000259" key="15">
    <source>
        <dbReference type="PROSITE" id="PS50109"/>
    </source>
</evidence>
<dbReference type="InterPro" id="IPR036890">
    <property type="entry name" value="HATPase_C_sf"/>
</dbReference>
<evidence type="ECO:0000256" key="4">
    <source>
        <dbReference type="ARBA" id="ARBA00022475"/>
    </source>
</evidence>
<evidence type="ECO:0000313" key="16">
    <source>
        <dbReference type="EMBL" id="GGJ87906.1"/>
    </source>
</evidence>
<dbReference type="SUPFAM" id="SSF55874">
    <property type="entry name" value="ATPase domain of HSP90 chaperone/DNA topoisomerase II/histidine kinase"/>
    <property type="match status" value="1"/>
</dbReference>
<dbReference type="Pfam" id="PF02518">
    <property type="entry name" value="HATPase_c"/>
    <property type="match status" value="1"/>
</dbReference>
<sequence length="333" mass="39369">MKLFIKEHQLLIVFQIVQFGLVCLIFWLDGYRDARTLLYATFLAFFLFTCYLVYCYVTRRTYYKRLEKPMESLDESLQRTDPVPIAEALDELLKSQYRLYEYRIEAAEQQKEEHMTFIDRWVHQMKTPLSVIDLMAQDLDEPESSNIREETERIKTGLNTVLYMARLRTIEEDFRIKPVVLEDLVQEVNRENRRFFIRNEVYPKFENERTGMTVESDEKWLIFIMTQLIQNAVKYSTGISGRVIISLYEHNGSAIFEVTDYGVGIPKEDRDRIFNAFYTGKNGRTYRESTGMGLYLVKEVTGYLGHRIEMESTVDMGTTFRILFSSAQNITQM</sequence>
<evidence type="ECO:0000313" key="17">
    <source>
        <dbReference type="Proteomes" id="UP000658382"/>
    </source>
</evidence>
<name>A0A917PR34_9BACI</name>
<comment type="catalytic activity">
    <reaction evidence="1">
        <text>ATP + protein L-histidine = ADP + protein N-phospho-L-histidine.</text>
        <dbReference type="EC" id="2.7.13.3"/>
    </reaction>
</comment>
<evidence type="ECO:0000256" key="6">
    <source>
        <dbReference type="ARBA" id="ARBA00022679"/>
    </source>
</evidence>
<proteinExistence type="predicted"/>
<keyword evidence="11 14" id="KW-1133">Transmembrane helix</keyword>
<evidence type="ECO:0000256" key="3">
    <source>
        <dbReference type="ARBA" id="ARBA00012438"/>
    </source>
</evidence>
<evidence type="ECO:0000256" key="9">
    <source>
        <dbReference type="ARBA" id="ARBA00022777"/>
    </source>
</evidence>
<dbReference type="EC" id="2.7.13.3" evidence="3"/>
<dbReference type="GO" id="GO:0000155">
    <property type="term" value="F:phosphorelay sensor kinase activity"/>
    <property type="evidence" value="ECO:0007669"/>
    <property type="project" value="InterPro"/>
</dbReference>
<dbReference type="Proteomes" id="UP000658382">
    <property type="component" value="Unassembled WGS sequence"/>
</dbReference>